<dbReference type="Gene3D" id="2.20.25.630">
    <property type="match status" value="2"/>
</dbReference>
<feature type="domain" description="PARP-type" evidence="20">
    <location>
        <begin position="913"/>
        <end position="999"/>
    </location>
</feature>
<dbReference type="GO" id="GO:0008270">
    <property type="term" value="F:zinc ion binding"/>
    <property type="evidence" value="ECO:0007669"/>
    <property type="project" value="UniProtKB-KW"/>
</dbReference>
<keyword evidence="14" id="KW-0539">Nucleus</keyword>
<feature type="domain" description="PARP-type" evidence="20">
    <location>
        <begin position="9"/>
        <end position="95"/>
    </location>
</feature>
<dbReference type="InterPro" id="IPR004102">
    <property type="entry name" value="Poly(ADP-ribose)pol_reg_dom"/>
</dbReference>
<dbReference type="Gene3D" id="1.20.142.10">
    <property type="entry name" value="Poly(ADP-ribose) polymerase, regulatory domain"/>
    <property type="match status" value="2"/>
</dbReference>
<dbReference type="SMART" id="SM01336">
    <property type="entry name" value="zf-PARP"/>
    <property type="match status" value="4"/>
</dbReference>
<keyword evidence="5 18" id="KW-0808">Transferase</keyword>
<evidence type="ECO:0000256" key="16">
    <source>
        <dbReference type="ARBA" id="ARBA00033987"/>
    </source>
</evidence>
<dbReference type="GO" id="GO:0016779">
    <property type="term" value="F:nucleotidyltransferase activity"/>
    <property type="evidence" value="ECO:0007669"/>
    <property type="project" value="UniProtKB-KW"/>
</dbReference>
<feature type="domain" description="WGR" evidence="23">
    <location>
        <begin position="1308"/>
        <end position="1407"/>
    </location>
</feature>
<dbReference type="CDD" id="cd01437">
    <property type="entry name" value="parp_like"/>
    <property type="match status" value="2"/>
</dbReference>
<dbReference type="SMART" id="SM00773">
    <property type="entry name" value="WGR"/>
    <property type="match status" value="2"/>
</dbReference>
<evidence type="ECO:0000256" key="1">
    <source>
        <dbReference type="ARBA" id="ARBA00000438"/>
    </source>
</evidence>
<dbReference type="InterPro" id="IPR036957">
    <property type="entry name" value="Znf_PARP_sf"/>
</dbReference>
<evidence type="ECO:0000313" key="25">
    <source>
        <dbReference type="Proteomes" id="UP001176961"/>
    </source>
</evidence>
<accession>A0AA36GHU1</accession>
<evidence type="ECO:0000256" key="12">
    <source>
        <dbReference type="ARBA" id="ARBA00023027"/>
    </source>
</evidence>
<gene>
    <name evidence="24" type="ORF">CYNAS_LOCUS3981</name>
</gene>
<dbReference type="GO" id="GO:0005730">
    <property type="term" value="C:nucleolus"/>
    <property type="evidence" value="ECO:0007669"/>
    <property type="project" value="TreeGrafter"/>
</dbReference>
<evidence type="ECO:0000256" key="17">
    <source>
        <dbReference type="ARBA" id="ARBA00071874"/>
    </source>
</evidence>
<dbReference type="CDD" id="cd08001">
    <property type="entry name" value="WGR_PARP1_like"/>
    <property type="match status" value="2"/>
</dbReference>
<evidence type="ECO:0000256" key="3">
    <source>
        <dbReference type="ARBA" id="ARBA00004123"/>
    </source>
</evidence>
<dbReference type="GO" id="GO:0006302">
    <property type="term" value="P:double-strand break repair"/>
    <property type="evidence" value="ECO:0007669"/>
    <property type="project" value="TreeGrafter"/>
</dbReference>
<dbReference type="Pfam" id="PF02877">
    <property type="entry name" value="PARP_reg"/>
    <property type="match status" value="2"/>
</dbReference>
<dbReference type="SUPFAM" id="SSF57716">
    <property type="entry name" value="Glucocorticoid receptor-like (DNA-binding domain)"/>
    <property type="match status" value="4"/>
</dbReference>
<evidence type="ECO:0000256" key="18">
    <source>
        <dbReference type="RuleBase" id="RU362114"/>
    </source>
</evidence>
<evidence type="ECO:0000259" key="21">
    <source>
        <dbReference type="PROSITE" id="PS51059"/>
    </source>
</evidence>
<dbReference type="Gene3D" id="1.10.20.130">
    <property type="match status" value="2"/>
</dbReference>
<dbReference type="InterPro" id="IPR038650">
    <property type="entry name" value="PADR1_C_dom_sf"/>
</dbReference>
<feature type="compositionally biased region" description="Basic and acidic residues" evidence="19">
    <location>
        <begin position="234"/>
        <end position="244"/>
    </location>
</feature>
<comment type="caution">
    <text evidence="24">The sequence shown here is derived from an EMBL/GenBank/DDBJ whole genome shotgun (WGS) entry which is preliminary data.</text>
</comment>
<dbReference type="GO" id="GO:1990404">
    <property type="term" value="F:NAD+-protein mono-ADP-ribosyltransferase activity"/>
    <property type="evidence" value="ECO:0007669"/>
    <property type="project" value="TreeGrafter"/>
</dbReference>
<dbReference type="InterPro" id="IPR050800">
    <property type="entry name" value="ARTD/PARP"/>
</dbReference>
<keyword evidence="9" id="KW-0013">ADP-ribosylation</keyword>
<feature type="region of interest" description="Disordered" evidence="19">
    <location>
        <begin position="1094"/>
        <end position="1132"/>
    </location>
</feature>
<organism evidence="24 25">
    <name type="scientific">Cylicocyclus nassatus</name>
    <name type="common">Nematode worm</name>
    <dbReference type="NCBI Taxonomy" id="53992"/>
    <lineage>
        <taxon>Eukaryota</taxon>
        <taxon>Metazoa</taxon>
        <taxon>Ecdysozoa</taxon>
        <taxon>Nematoda</taxon>
        <taxon>Chromadorea</taxon>
        <taxon>Rhabditida</taxon>
        <taxon>Rhabditina</taxon>
        <taxon>Rhabditomorpha</taxon>
        <taxon>Strongyloidea</taxon>
        <taxon>Strongylidae</taxon>
        <taxon>Cylicocyclus</taxon>
    </lineage>
</organism>
<keyword evidence="10" id="KW-0863">Zinc-finger</keyword>
<dbReference type="PROSITE" id="PS51060">
    <property type="entry name" value="PARP_ALPHA_HD"/>
    <property type="match status" value="2"/>
</dbReference>
<evidence type="ECO:0000313" key="24">
    <source>
        <dbReference type="EMBL" id="CAJ0591998.1"/>
    </source>
</evidence>
<comment type="catalytic activity">
    <reaction evidence="1">
        <text>L-aspartyl-[protein] + NAD(+) = 4-O-(ADP-D-ribosyl)-L-aspartyl-[protein] + nicotinamide</text>
        <dbReference type="Rhea" id="RHEA:54424"/>
        <dbReference type="Rhea" id="RHEA-COMP:9867"/>
        <dbReference type="Rhea" id="RHEA-COMP:13832"/>
        <dbReference type="ChEBI" id="CHEBI:17154"/>
        <dbReference type="ChEBI" id="CHEBI:29961"/>
        <dbReference type="ChEBI" id="CHEBI:57540"/>
        <dbReference type="ChEBI" id="CHEBI:138102"/>
    </reaction>
</comment>
<dbReference type="InterPro" id="IPR012317">
    <property type="entry name" value="Poly(ADP-ribose)pol_cat_dom"/>
</dbReference>
<feature type="domain" description="PARP alpha-helical" evidence="22">
    <location>
        <begin position="550"/>
        <end position="667"/>
    </location>
</feature>
<dbReference type="Gene3D" id="3.90.228.10">
    <property type="match status" value="2"/>
</dbReference>
<evidence type="ECO:0000256" key="4">
    <source>
        <dbReference type="ARBA" id="ARBA00022676"/>
    </source>
</evidence>
<dbReference type="PANTHER" id="PTHR10459">
    <property type="entry name" value="DNA LIGASE"/>
    <property type="match status" value="1"/>
</dbReference>
<comment type="similarity">
    <text evidence="15">Belongs to the ARTD/PARP family.</text>
</comment>
<dbReference type="PROSITE" id="PS50064">
    <property type="entry name" value="ZF_PARP_2"/>
    <property type="match status" value="4"/>
</dbReference>
<keyword evidence="4 18" id="KW-0328">Glycosyltransferase</keyword>
<feature type="compositionally biased region" description="Basic and acidic residues" evidence="19">
    <location>
        <begin position="200"/>
        <end position="219"/>
    </location>
</feature>
<dbReference type="PROSITE" id="PS51977">
    <property type="entry name" value="WGR"/>
    <property type="match status" value="2"/>
</dbReference>
<reference evidence="24" key="1">
    <citation type="submission" date="2023-07" db="EMBL/GenBank/DDBJ databases">
        <authorList>
            <consortium name="CYATHOMIX"/>
        </authorList>
    </citation>
    <scope>NUCLEOTIDE SEQUENCE</scope>
    <source>
        <strain evidence="24">N/A</strain>
    </source>
</reference>
<dbReference type="SUPFAM" id="SSF47587">
    <property type="entry name" value="Domain of poly(ADP-ribose) polymerase"/>
    <property type="match status" value="2"/>
</dbReference>
<dbReference type="InterPro" id="IPR012982">
    <property type="entry name" value="PARP1-like_PADR1_Zn_ribbon"/>
</dbReference>
<keyword evidence="8" id="KW-0677">Repeat</keyword>
<dbReference type="Pfam" id="PF00644">
    <property type="entry name" value="PARP"/>
    <property type="match status" value="2"/>
</dbReference>
<name>A0AA36GHU1_CYLNA</name>
<evidence type="ECO:0000256" key="13">
    <source>
        <dbReference type="ARBA" id="ARBA00023125"/>
    </source>
</evidence>
<dbReference type="Gene3D" id="3.30.1740.10">
    <property type="entry name" value="Zinc finger, PARP-type"/>
    <property type="match status" value="4"/>
</dbReference>
<dbReference type="FunFam" id="3.90.228.10:FF:000002">
    <property type="entry name" value="Poly [ADP-ribose] polymerase"/>
    <property type="match status" value="2"/>
</dbReference>
<feature type="region of interest" description="Disordered" evidence="19">
    <location>
        <begin position="190"/>
        <end position="244"/>
    </location>
</feature>
<dbReference type="Proteomes" id="UP001176961">
    <property type="component" value="Unassembled WGS sequence"/>
</dbReference>
<dbReference type="InterPro" id="IPR001510">
    <property type="entry name" value="Znf_PARP"/>
</dbReference>
<evidence type="ECO:0000256" key="2">
    <source>
        <dbReference type="ARBA" id="ARBA00000459"/>
    </source>
</evidence>
<dbReference type="InterPro" id="IPR049296">
    <property type="entry name" value="PARP1-like_PADR1_N"/>
</dbReference>
<keyword evidence="11" id="KW-0862">Zinc</keyword>
<comment type="subcellular location">
    <subcellularLocation>
        <location evidence="3">Nucleus</location>
    </subcellularLocation>
</comment>
<dbReference type="SUPFAM" id="SSF142921">
    <property type="entry name" value="WGR domain-like"/>
    <property type="match status" value="2"/>
</dbReference>
<feature type="domain" description="WGR" evidence="23">
    <location>
        <begin position="430"/>
        <end position="528"/>
    </location>
</feature>
<comment type="catalytic activity">
    <reaction evidence="16">
        <text>NAD(+) + (ADP-D-ribosyl)n-acceptor = nicotinamide + (ADP-D-ribosyl)n+1-acceptor + H(+).</text>
        <dbReference type="EC" id="2.4.2.30"/>
    </reaction>
</comment>
<dbReference type="PROSITE" id="PS52007">
    <property type="entry name" value="PADR1"/>
    <property type="match status" value="2"/>
</dbReference>
<feature type="domain" description="PARP-type" evidence="20">
    <location>
        <begin position="1011"/>
        <end position="1084"/>
    </location>
</feature>
<evidence type="ECO:0000256" key="19">
    <source>
        <dbReference type="SAM" id="MobiDB-lite"/>
    </source>
</evidence>
<dbReference type="InterPro" id="IPR008893">
    <property type="entry name" value="WGR_domain"/>
</dbReference>
<evidence type="ECO:0000256" key="11">
    <source>
        <dbReference type="ARBA" id="ARBA00022833"/>
    </source>
</evidence>
<evidence type="ECO:0000259" key="22">
    <source>
        <dbReference type="PROSITE" id="PS51060"/>
    </source>
</evidence>
<dbReference type="PROSITE" id="PS51059">
    <property type="entry name" value="PARP_CATALYTIC"/>
    <property type="match status" value="2"/>
</dbReference>
<evidence type="ECO:0000259" key="20">
    <source>
        <dbReference type="PROSITE" id="PS50064"/>
    </source>
</evidence>
<dbReference type="PANTHER" id="PTHR10459:SF60">
    <property type="entry name" value="POLY [ADP-RIBOSE] POLYMERASE 2"/>
    <property type="match status" value="1"/>
</dbReference>
<evidence type="ECO:0000256" key="7">
    <source>
        <dbReference type="ARBA" id="ARBA00022723"/>
    </source>
</evidence>
<dbReference type="SUPFAM" id="SSF56399">
    <property type="entry name" value="ADP-ribosylation"/>
    <property type="match status" value="2"/>
</dbReference>
<dbReference type="Pfam" id="PF05406">
    <property type="entry name" value="WGR"/>
    <property type="match status" value="2"/>
</dbReference>
<evidence type="ECO:0000259" key="23">
    <source>
        <dbReference type="PROSITE" id="PS51977"/>
    </source>
</evidence>
<evidence type="ECO:0000256" key="9">
    <source>
        <dbReference type="ARBA" id="ARBA00022765"/>
    </source>
</evidence>
<evidence type="ECO:0000256" key="6">
    <source>
        <dbReference type="ARBA" id="ARBA00022695"/>
    </source>
</evidence>
<dbReference type="GO" id="GO:0003950">
    <property type="term" value="F:NAD+ poly-ADP-ribosyltransferase activity"/>
    <property type="evidence" value="ECO:0007669"/>
    <property type="project" value="UniProtKB-UniRule"/>
</dbReference>
<dbReference type="Pfam" id="PF00645">
    <property type="entry name" value="zf-PARP"/>
    <property type="match status" value="3"/>
</dbReference>
<feature type="domain" description="PARP catalytic" evidence="21">
    <location>
        <begin position="680"/>
        <end position="907"/>
    </location>
</feature>
<dbReference type="InterPro" id="IPR036930">
    <property type="entry name" value="WGR_dom_sf"/>
</dbReference>
<dbReference type="GO" id="GO:0003677">
    <property type="term" value="F:DNA binding"/>
    <property type="evidence" value="ECO:0007669"/>
    <property type="project" value="UniProtKB-KW"/>
</dbReference>
<dbReference type="Pfam" id="PF08063">
    <property type="entry name" value="Zn_ribbon_PADR1"/>
    <property type="match status" value="2"/>
</dbReference>
<dbReference type="EC" id="2.4.2.-" evidence="18"/>
<keyword evidence="7" id="KW-0479">Metal-binding</keyword>
<keyword evidence="12 18" id="KW-0520">NAD</keyword>
<protein>
    <recommendedName>
        <fullName evidence="17 18">Poly [ADP-ribose] polymerase</fullName>
        <shortName evidence="18">PARP</shortName>
        <ecNumber evidence="18">2.4.2.-</ecNumber>
    </recommendedName>
</protein>
<dbReference type="EMBL" id="CATQJL010000001">
    <property type="protein sequence ID" value="CAJ0591998.1"/>
    <property type="molecule type" value="Genomic_DNA"/>
</dbReference>
<feature type="domain" description="PARP-type" evidence="20">
    <location>
        <begin position="112"/>
        <end position="177"/>
    </location>
</feature>
<feature type="domain" description="PARP catalytic" evidence="21">
    <location>
        <begin position="1532"/>
        <end position="1755"/>
    </location>
</feature>
<dbReference type="GO" id="GO:0070212">
    <property type="term" value="P:protein poly-ADP-ribosylation"/>
    <property type="evidence" value="ECO:0007669"/>
    <property type="project" value="TreeGrafter"/>
</dbReference>
<comment type="catalytic activity">
    <reaction evidence="2">
        <text>L-glutamyl-[protein] + NAD(+) = 5-O-(ADP-D-ribosyl)-L-glutamyl-[protein] + nicotinamide</text>
        <dbReference type="Rhea" id="RHEA:58224"/>
        <dbReference type="Rhea" id="RHEA-COMP:10208"/>
        <dbReference type="Rhea" id="RHEA-COMP:15089"/>
        <dbReference type="ChEBI" id="CHEBI:17154"/>
        <dbReference type="ChEBI" id="CHEBI:29973"/>
        <dbReference type="ChEBI" id="CHEBI:57540"/>
        <dbReference type="ChEBI" id="CHEBI:142540"/>
    </reaction>
</comment>
<evidence type="ECO:0000256" key="15">
    <source>
        <dbReference type="ARBA" id="ARBA00024347"/>
    </source>
</evidence>
<proteinExistence type="inferred from homology"/>
<evidence type="ECO:0000256" key="8">
    <source>
        <dbReference type="ARBA" id="ARBA00022737"/>
    </source>
</evidence>
<keyword evidence="6" id="KW-0548">Nucleotidyltransferase</keyword>
<evidence type="ECO:0000256" key="10">
    <source>
        <dbReference type="ARBA" id="ARBA00022771"/>
    </source>
</evidence>
<sequence>MSVVEHLPFGVSYAKSSRALCKGCQRTISQDSVRMSVREPSRFYDGMQDNWFHVSCFWKKLKPGKTKINERSIRGMDMLKWDDQEKIREQIQAFMSYSSSGAPPMQTTFSVVKVEYAKTNRCKCMKCKEVIPQKQIKFGLHAGWHHQQCLFSNITFGGYIEEMNGFAYLTEEDQERLLVELKGFTVPYLDEIDDDEEDESGVKKEGEGKENDKTGKRPPDPANGDQAPAKKRKKSEENSNREMLKKQSNLLWELRRELNDNLTKAEMVELLKENGQKPLKNDRMLDHLVDCVVFGVCLPCPKCGGQLCYSSTSRDYRCDGHISEYTKCTHHNTNPQRKPFVVPKDMKKKNEHLKYLRMNLLKERVYNEAIANEKVVGHSDQFKYLGSRGMKTSEMKAEVEGKSLGVGSGMSQQLVKAGTIVDQECEYSDVSHVHRGRNGVLYSVVLGHADAVSNRNSYYKLQLLKHDIKPKFYLFRSWGRVGTLVGGSKTELFNNEFEAIEAFQQIFLDKSGNNWEDKDNFKKLPGRMDLVDTDFAVLEEKVSSIVPGSISKLPTSIKDILVMIFDMEQMKNQMLSFQLDLDKMPLGKLSRKQITNAFSVLTELQTLMDKQFDDDKVLDASNRFYTLIPHNFGMGKPPLLKSVDLIKEKCAMLDSLLDIQMAYEVIKEEAKEEKEDEERDPVDIHYERLKCSMEVVEHGSTEFETVKTYMKNTHGATHTMFELEIVDIIRLDRDGERDRFTRDLGNRMLLWHGSSTMNYGGILSQGLRIAPPEAPATGYMFGKGIYFADMASKAANYCKVLTDNTDGLLLLCDVALGKVKPELNAKDYTLKKLKGFNSVQGLGKTEPNPSERIKSEEGYDIPLGKPVEAHQDKNCSLLYNEYIVYDTNQVKMKYLKSSPFMGQDTSEGRSLPFGVEYARSSRSTCKGCKHPIQQDTLRMSVREPSRFFDGLQDNWFHFACFWKRIASGKASINEKSIRGVDSIKWDDQEKIREKIAEIANIEANINSFSAITVEYAKSSRGKCTKCKVKIEKKEIRFSNSTTWYHQACFFGEQKYEGKVTDINGFLNLSAEDQSTLEKALEEFRKIEEKPIVESLNDKKGKSRKRGADSKDDSMESTAKKRREDNGDNTTKEALKKQAEVMWNMREGLQRNISRYEMQELLSSNNQRVPTGEKNILDHLVDCAVFGSLAPCPKCNGNLKFNSSLRLYECDGRLSEYTRCTYKNENPSRKKFVISKEFKDNNDYLKKLKVNLLPQRIYNEALADEVVVEHANAFKHLGSRGDKEKEEDKPTLIAKDGAVVDPKCEFAETSHVYRTKKGILYSAVLSYVDTLSNRNSYYKIQLLEHDSQPIYYLFRSWGRVGTTVGGTKTETIINNKKSAEDAFERLFMEKTGNSWRNKDKFEKMPGLMDLIETDFSEVEAVKTSTIVLGSKTKLDRAIKDIIFMIFDVQRMKQTMISLQLDLDKMPLGKLSKKQIMNAYSVLTELQQMMSEETDPDKILDASNRFYTLIPHSFEIQIAYEVINKQAGEDDERDPIDINYEKLKCKMEVVRKNSAEYKMVLSYLRNTHGTTHNWYSLELVDLIRLEREGEKEKFKADIGNRRLLWHGSMTTNFGGILSQGLRIAPPEAPVSGYMFGKGVYFADMASKSANYCRVSTGEDGLMLLCDVALGKIKPEKHAQMHSLETIKGYNSVQGIGATEPDPRDKIELEDGCVIVRGKPVDAPKKSTLDLIYNEFIVYDVDQIRMRYLLRLRFKSPH</sequence>
<feature type="domain" description="PARP alpha-helical" evidence="22">
    <location>
        <begin position="1430"/>
        <end position="1548"/>
    </location>
</feature>
<evidence type="ECO:0000256" key="14">
    <source>
        <dbReference type="ARBA" id="ARBA00023242"/>
    </source>
</evidence>
<dbReference type="FunFam" id="1.20.142.10:FF:000001">
    <property type="entry name" value="Poly [ADP-ribose] polymerase"/>
    <property type="match status" value="1"/>
</dbReference>
<keyword evidence="25" id="KW-1185">Reference proteome</keyword>
<dbReference type="InterPro" id="IPR036616">
    <property type="entry name" value="Poly(ADP-ribose)pol_reg_dom_sf"/>
</dbReference>
<dbReference type="SMART" id="SM01335">
    <property type="entry name" value="PADR1"/>
    <property type="match status" value="2"/>
</dbReference>
<dbReference type="Pfam" id="PF21728">
    <property type="entry name" value="PADR1_N"/>
    <property type="match status" value="2"/>
</dbReference>
<evidence type="ECO:0000256" key="5">
    <source>
        <dbReference type="ARBA" id="ARBA00022679"/>
    </source>
</evidence>
<keyword evidence="13" id="KW-0238">DNA-binding</keyword>
<feature type="compositionally biased region" description="Acidic residues" evidence="19">
    <location>
        <begin position="190"/>
        <end position="199"/>
    </location>
</feature>